<dbReference type="Proteomes" id="UP000887320">
    <property type="component" value="Unassembled WGS sequence"/>
</dbReference>
<evidence type="ECO:0000313" key="2">
    <source>
        <dbReference type="EMBL" id="MCF0265743.1"/>
    </source>
</evidence>
<gene>
    <name evidence="2" type="ORF">KW868_14945</name>
</gene>
<organism evidence="2 3">
    <name type="scientific">Acinetobacter guillouiae</name>
    <name type="common">Acinetobacter genomosp. 11</name>
    <dbReference type="NCBI Taxonomy" id="106649"/>
    <lineage>
        <taxon>Bacteria</taxon>
        <taxon>Pseudomonadati</taxon>
        <taxon>Pseudomonadota</taxon>
        <taxon>Gammaproteobacteria</taxon>
        <taxon>Moraxellales</taxon>
        <taxon>Moraxellaceae</taxon>
        <taxon>Acinetobacter</taxon>
    </lineage>
</organism>
<keyword evidence="1" id="KW-0732">Signal</keyword>
<dbReference type="GO" id="GO:0009289">
    <property type="term" value="C:pilus"/>
    <property type="evidence" value="ECO:0007669"/>
    <property type="project" value="InterPro"/>
</dbReference>
<dbReference type="GO" id="GO:0007155">
    <property type="term" value="P:cell adhesion"/>
    <property type="evidence" value="ECO:0007669"/>
    <property type="project" value="InterPro"/>
</dbReference>
<evidence type="ECO:0000256" key="1">
    <source>
        <dbReference type="SAM" id="SignalP"/>
    </source>
</evidence>
<dbReference type="InterPro" id="IPR008966">
    <property type="entry name" value="Adhesion_dom_sf"/>
</dbReference>
<accession>A0A8X8GIJ8</accession>
<dbReference type="InterPro" id="IPR036937">
    <property type="entry name" value="Adhesion_dom_fimbrial_sf"/>
</dbReference>
<evidence type="ECO:0000313" key="3">
    <source>
        <dbReference type="Proteomes" id="UP000887320"/>
    </source>
</evidence>
<dbReference type="EMBL" id="JAHWXT010000005">
    <property type="protein sequence ID" value="MCF0265743.1"/>
    <property type="molecule type" value="Genomic_DNA"/>
</dbReference>
<name>A0A8X8GIJ8_ACIGI</name>
<dbReference type="RefSeq" id="WP_234623800.1">
    <property type="nucleotide sequence ID" value="NZ_JAHWXT010000005.1"/>
</dbReference>
<dbReference type="Gene3D" id="2.60.40.1090">
    <property type="entry name" value="Fimbrial-type adhesion domain"/>
    <property type="match status" value="1"/>
</dbReference>
<protein>
    <submittedName>
        <fullName evidence="2">Type 1 fimbrial protein</fullName>
    </submittedName>
</protein>
<comment type="caution">
    <text evidence="2">The sequence shown here is derived from an EMBL/GenBank/DDBJ whole genome shotgun (WGS) entry which is preliminary data.</text>
</comment>
<feature type="signal peptide" evidence="1">
    <location>
        <begin position="1"/>
        <end position="23"/>
    </location>
</feature>
<proteinExistence type="predicted"/>
<feature type="chain" id="PRO_5036484937" evidence="1">
    <location>
        <begin position="24"/>
        <end position="197"/>
    </location>
</feature>
<reference evidence="2" key="1">
    <citation type="submission" date="2021-07" db="EMBL/GenBank/DDBJ databases">
        <authorList>
            <person name="Fernandez M."/>
            <person name="Pereira P."/>
            <person name="Torres Tejerizo G.A."/>
            <person name="Gonzalez P."/>
            <person name="Agostini E."/>
        </authorList>
    </citation>
    <scope>NUCLEOTIDE SEQUENCE</scope>
    <source>
        <strain evidence="2">SFC 500-1A</strain>
    </source>
</reference>
<dbReference type="AlphaFoldDB" id="A0A8X8GIJ8"/>
<dbReference type="SUPFAM" id="SSF49401">
    <property type="entry name" value="Bacterial adhesins"/>
    <property type="match status" value="1"/>
</dbReference>
<sequence>MKKLTLATLSTLAFTLPCTNVFALDGTITVNGVITDQTCTLRAEENSILSGLKDLTVSLPTLPKSTFTPSNREPFIMGFNIYLRDATGSDFCDIATRRAFRGIYLSAISPDHLDAEDKTLLVNTSGASVANPVFIQFYTVDSVPVDFSASWADQAKSTVQHLSNHTFVYYRVQYASKTGIVDAQNVNAKINYTLMYN</sequence>